<dbReference type="Proteomes" id="UP000708148">
    <property type="component" value="Unassembled WGS sequence"/>
</dbReference>
<evidence type="ECO:0000313" key="2">
    <source>
        <dbReference type="EMBL" id="CAD7703083.1"/>
    </source>
</evidence>
<evidence type="ECO:0000313" key="3">
    <source>
        <dbReference type="Proteomes" id="UP000708148"/>
    </source>
</evidence>
<gene>
    <name evidence="2" type="ORF">OSTQU699_LOCUS8440</name>
</gene>
<dbReference type="PROSITE" id="PS50011">
    <property type="entry name" value="PROTEIN_KINASE_DOM"/>
    <property type="match status" value="3"/>
</dbReference>
<proteinExistence type="predicted"/>
<dbReference type="Gene3D" id="3.30.200.20">
    <property type="entry name" value="Phosphorylase Kinase, domain 1"/>
    <property type="match status" value="2"/>
</dbReference>
<protein>
    <recommendedName>
        <fullName evidence="1">Protein kinase domain-containing protein</fullName>
    </recommendedName>
</protein>
<dbReference type="PROSITE" id="PS00108">
    <property type="entry name" value="PROTEIN_KINASE_ST"/>
    <property type="match status" value="1"/>
</dbReference>
<evidence type="ECO:0000259" key="1">
    <source>
        <dbReference type="PROSITE" id="PS50011"/>
    </source>
</evidence>
<name>A0A8S1J751_9CHLO</name>
<dbReference type="PANTHER" id="PTHR44329:SF214">
    <property type="entry name" value="PROTEIN KINASE DOMAIN-CONTAINING PROTEIN"/>
    <property type="match status" value="1"/>
</dbReference>
<organism evidence="2 3">
    <name type="scientific">Ostreobium quekettii</name>
    <dbReference type="NCBI Taxonomy" id="121088"/>
    <lineage>
        <taxon>Eukaryota</taxon>
        <taxon>Viridiplantae</taxon>
        <taxon>Chlorophyta</taxon>
        <taxon>core chlorophytes</taxon>
        <taxon>Ulvophyceae</taxon>
        <taxon>TCBD clade</taxon>
        <taxon>Bryopsidales</taxon>
        <taxon>Ostreobineae</taxon>
        <taxon>Ostreobiaceae</taxon>
        <taxon>Ostreobium</taxon>
    </lineage>
</organism>
<dbReference type="Pfam" id="PF07714">
    <property type="entry name" value="PK_Tyr_Ser-Thr"/>
    <property type="match status" value="1"/>
</dbReference>
<sequence>MAESSGSPGQASDCFTYNQELMALLQEILDDPRMCLDDDRMAVGKRLLAVHALPFNVRHFYTPTEVFSAIGYIGGVRQRSDKTKTAFESDSQLFTQLKHTFECVVKGIHTQFLGRTQIGQQLKNEMETWRIIDSDEVMLLHSWPVDGFPELYSPRATVVLQEARWNNRKVAVVHWQELGRIPEQEQSVRSSAAFLRSAAVQASLANPNVVQLHGITKSCQLIMEMGDSNLKRICRGRCLPWKLRLSLLQQASEGLTYLHTLEQPIAHCRVRTRNFIIFFGEADSCTVKLAAYYPPDLWRHDVWSLECMRGDVCGFGIVAFEIVTGRCPYSPLDPLLDPSQPVGCPPELHKLIRRCCDPVSSHRPTMQEVNQCLQGLQEDWDQSNEQRFVYNNKTMDHFERELDKFEQVASSDLEAEDVMCEVEVGVLNMGRPTAPDGYGSFLMDRAMQLRGGKMPPLRVWRRLLAVHSLPFQVKNFYTPAQLLDEIRATWYYHREWSFDLPALSQACASDNSLYCILQATFADVLGAAEGGTQSEKKDHVRQQLECEMQGWRIIDTDEVALGSIFYECAESVVNKGWWDDEPVAVKSVLGAPVVSPGNARQNEVLACFIREAAIHESLSHPHVVQLHGITASCQLVMELADNNLKQICQGNSLPWRVKLRLLQQASSGLTYLLAKKEPVIHGSISIVSFLIFGCELDRCIVKLAEFGHSTTGHRAEVRGLLGSTIGQTAEADMWRAPEQEVTVKSDVYCFGLVAFEVVTGQCPFMVCQYSQNMSALWNNPSWVRPVDCPPELLTVMQRCCNADPLKRPTMEEVNQCLWGLPEAWSIEMNIEAIAERISENLRQTKECAAFQLKYNHKLMGFLLQQMEKAENIVRCMPGKPPEPQDAQQWWASWIDLKDAVELGCTLIRRHSKKFDLQKFYSAQEAEEGVKVACAKMSRIAKRWNIAIQIETVVPEAVVNEDEEFLQTCLAYLFADEVGFLDWFKRWFSSRGLSLLYCWPRVKDCLAHKMSELAITKDGKLHFIDMIGSSRHVVYSAEWQDRKVAVKRLLPPNAELDPQHFVQFFSEAFIQASLKHPHIVDLLAVSKSGVMVMELAECDLETLYREQELSWNTKTRFLLQVAEGLEHMHGRDPPVVHCDVKSSNLLFFGDRNLPQEGNLKLSDFGISVEDKSTGPLTVRCPGGTPHWMAPELYGNEHPSMAADVFSFGVVVHELASQSFPYGGKGTPYNCVHLMKSEGQPPCVLPSDCPVEIRQLAARCCSIVPRHRPTMTEVKKVLSAAALGRA</sequence>
<feature type="domain" description="Protein kinase" evidence="1">
    <location>
        <begin position="519"/>
        <end position="825"/>
    </location>
</feature>
<dbReference type="InterPro" id="IPR001245">
    <property type="entry name" value="Ser-Thr/Tyr_kinase_cat_dom"/>
</dbReference>
<dbReference type="Pfam" id="PF00069">
    <property type="entry name" value="Pkinase"/>
    <property type="match status" value="1"/>
</dbReference>
<dbReference type="SMART" id="SM00220">
    <property type="entry name" value="S_TKc"/>
    <property type="match status" value="2"/>
</dbReference>
<dbReference type="PANTHER" id="PTHR44329">
    <property type="entry name" value="SERINE/THREONINE-PROTEIN KINASE TNNI3K-RELATED"/>
    <property type="match status" value="1"/>
</dbReference>
<dbReference type="EMBL" id="CAJHUC010002059">
    <property type="protein sequence ID" value="CAD7703083.1"/>
    <property type="molecule type" value="Genomic_DNA"/>
</dbReference>
<dbReference type="GO" id="GO:0005524">
    <property type="term" value="F:ATP binding"/>
    <property type="evidence" value="ECO:0007669"/>
    <property type="project" value="InterPro"/>
</dbReference>
<feature type="domain" description="Protein kinase" evidence="1">
    <location>
        <begin position="1020"/>
        <end position="1281"/>
    </location>
</feature>
<reference evidence="2" key="1">
    <citation type="submission" date="2020-12" db="EMBL/GenBank/DDBJ databases">
        <authorList>
            <person name="Iha C."/>
        </authorList>
    </citation>
    <scope>NUCLEOTIDE SEQUENCE</scope>
</reference>
<dbReference type="InterPro" id="IPR051681">
    <property type="entry name" value="Ser/Thr_Kinases-Pseudokinases"/>
</dbReference>
<dbReference type="Gene3D" id="1.10.510.10">
    <property type="entry name" value="Transferase(Phosphotransferase) domain 1"/>
    <property type="match status" value="3"/>
</dbReference>
<keyword evidence="3" id="KW-1185">Reference proteome</keyword>
<dbReference type="InterPro" id="IPR011009">
    <property type="entry name" value="Kinase-like_dom_sf"/>
</dbReference>
<feature type="domain" description="Protein kinase" evidence="1">
    <location>
        <begin position="137"/>
        <end position="376"/>
    </location>
</feature>
<dbReference type="SUPFAM" id="SSF56112">
    <property type="entry name" value="Protein kinase-like (PK-like)"/>
    <property type="match status" value="3"/>
</dbReference>
<dbReference type="InterPro" id="IPR000719">
    <property type="entry name" value="Prot_kinase_dom"/>
</dbReference>
<comment type="caution">
    <text evidence="2">The sequence shown here is derived from an EMBL/GenBank/DDBJ whole genome shotgun (WGS) entry which is preliminary data.</text>
</comment>
<dbReference type="OrthoDB" id="1335080at2759"/>
<dbReference type="InterPro" id="IPR008271">
    <property type="entry name" value="Ser/Thr_kinase_AS"/>
</dbReference>
<accession>A0A8S1J751</accession>
<dbReference type="GO" id="GO:0004674">
    <property type="term" value="F:protein serine/threonine kinase activity"/>
    <property type="evidence" value="ECO:0007669"/>
    <property type="project" value="TreeGrafter"/>
</dbReference>